<dbReference type="InterPro" id="IPR002933">
    <property type="entry name" value="Peptidase_M20"/>
</dbReference>
<evidence type="ECO:0000256" key="1">
    <source>
        <dbReference type="ARBA" id="ARBA00022670"/>
    </source>
</evidence>
<reference evidence="6" key="1">
    <citation type="submission" date="2017-09" db="EMBL/GenBank/DDBJ databases">
        <authorList>
            <person name="Varghese N."/>
            <person name="Submissions S."/>
        </authorList>
    </citation>
    <scope>NUCLEOTIDE SEQUENCE [LARGE SCALE GENOMIC DNA]</scope>
    <source>
        <strain evidence="6">CGMCC 1.8913</strain>
    </source>
</reference>
<keyword evidence="6" id="KW-1185">Reference proteome</keyword>
<evidence type="ECO:0000313" key="5">
    <source>
        <dbReference type="EMBL" id="SNZ16117.1"/>
    </source>
</evidence>
<dbReference type="Pfam" id="PF07687">
    <property type="entry name" value="M20_dimer"/>
    <property type="match status" value="1"/>
</dbReference>
<dbReference type="PANTHER" id="PTHR43270">
    <property type="entry name" value="BETA-ALA-HIS DIPEPTIDASE"/>
    <property type="match status" value="1"/>
</dbReference>
<dbReference type="InterPro" id="IPR011650">
    <property type="entry name" value="Peptidase_M20_dimer"/>
</dbReference>
<dbReference type="InterPro" id="IPR051458">
    <property type="entry name" value="Cyt/Met_Dipeptidase"/>
</dbReference>
<dbReference type="EMBL" id="OBEK01000004">
    <property type="protein sequence ID" value="SNZ16117.1"/>
    <property type="molecule type" value="Genomic_DNA"/>
</dbReference>
<dbReference type="GO" id="GO:0046872">
    <property type="term" value="F:metal ion binding"/>
    <property type="evidence" value="ECO:0007669"/>
    <property type="project" value="UniProtKB-KW"/>
</dbReference>
<dbReference type="Gene3D" id="3.30.70.360">
    <property type="match status" value="1"/>
</dbReference>
<dbReference type="PANTHER" id="PTHR43270:SF8">
    <property type="entry name" value="DI- AND TRIPEPTIDASE DUG2-RELATED"/>
    <property type="match status" value="1"/>
</dbReference>
<keyword evidence="2" id="KW-0479">Metal-binding</keyword>
<evidence type="ECO:0000259" key="4">
    <source>
        <dbReference type="Pfam" id="PF07687"/>
    </source>
</evidence>
<dbReference type="OrthoDB" id="9761532at2"/>
<organism evidence="5 6">
    <name type="scientific">Terribacillus aidingensis</name>
    <dbReference type="NCBI Taxonomy" id="586416"/>
    <lineage>
        <taxon>Bacteria</taxon>
        <taxon>Bacillati</taxon>
        <taxon>Bacillota</taxon>
        <taxon>Bacilli</taxon>
        <taxon>Bacillales</taxon>
        <taxon>Bacillaceae</taxon>
        <taxon>Terribacillus</taxon>
    </lineage>
</organism>
<dbReference type="GO" id="GO:0008233">
    <property type="term" value="F:peptidase activity"/>
    <property type="evidence" value="ECO:0007669"/>
    <property type="project" value="UniProtKB-KW"/>
</dbReference>
<sequence>MDTARMKDYIQTNKQQFLDQLFTLLRQRSISTQNDGIEECAVLLQGMMQEIGIDTKILPTAGHPVVYGELIHDPDAFTLLVYGHYDVQPPEPYEAWESPPFEPEIRNGKIYARGVGDNKGQLMAQLFGVKSYQETVGNLPINMKFVFEGEEEKGSTNLAAFVEAHKDLLQADLVYTSDGPSHNSSSPLVLLGVRGMLSVEFHAKGADRDNHSGNTGNIVPNPAWKLIELMHTMRDANGHVKVEGFYDNIRAFTPYEEQLLTKLPYDKDSLGKKIGYPALSLDGLSYYQKMTGEPTFNIYGMESGYTGEGTKTIIPATAKIKMDIRLVVDQDPLDIFEKIKKHVETYAPDIKVTYLGSMQPSRTKAELPIVQKVVSAVEVAFQTEPLIQPSMGGSLPDYVWTKILGLPSVIVPYANFDQHNHSPNENLDVDYFLNGIHCTASVIHTLGKSDV</sequence>
<dbReference type="STRING" id="586416.GZ22_03465"/>
<accession>A0A285P4B9</accession>
<dbReference type="NCBIfam" id="NF005034">
    <property type="entry name" value="PRK06446.1"/>
    <property type="match status" value="1"/>
</dbReference>
<dbReference type="Gene3D" id="3.40.630.10">
    <property type="entry name" value="Zn peptidases"/>
    <property type="match status" value="1"/>
</dbReference>
<evidence type="ECO:0000256" key="2">
    <source>
        <dbReference type="ARBA" id="ARBA00022723"/>
    </source>
</evidence>
<protein>
    <submittedName>
        <fullName evidence="5">Acetylornithine deacetylase/Succinyl-diaminopimelate desuccinylase</fullName>
    </submittedName>
</protein>
<evidence type="ECO:0000256" key="3">
    <source>
        <dbReference type="ARBA" id="ARBA00022801"/>
    </source>
</evidence>
<feature type="domain" description="Peptidase M20 dimerisation" evidence="4">
    <location>
        <begin position="192"/>
        <end position="349"/>
    </location>
</feature>
<proteinExistence type="predicted"/>
<dbReference type="RefSeq" id="WP_097043083.1">
    <property type="nucleotide sequence ID" value="NZ_OBEK01000004.1"/>
</dbReference>
<name>A0A285P4B9_9BACI</name>
<dbReference type="GO" id="GO:0006508">
    <property type="term" value="P:proteolysis"/>
    <property type="evidence" value="ECO:0007669"/>
    <property type="project" value="UniProtKB-KW"/>
</dbReference>
<keyword evidence="3" id="KW-0378">Hydrolase</keyword>
<dbReference type="SUPFAM" id="SSF53187">
    <property type="entry name" value="Zn-dependent exopeptidases"/>
    <property type="match status" value="1"/>
</dbReference>
<gene>
    <name evidence="5" type="ORF">SAMN05421503_2862</name>
</gene>
<dbReference type="Pfam" id="PF01546">
    <property type="entry name" value="Peptidase_M20"/>
    <property type="match status" value="1"/>
</dbReference>
<dbReference type="AlphaFoldDB" id="A0A285P4B9"/>
<keyword evidence="1" id="KW-0645">Protease</keyword>
<dbReference type="Proteomes" id="UP000219356">
    <property type="component" value="Unassembled WGS sequence"/>
</dbReference>
<dbReference type="NCBIfam" id="NF006579">
    <property type="entry name" value="PRK09104.1"/>
    <property type="match status" value="1"/>
</dbReference>
<evidence type="ECO:0000313" key="6">
    <source>
        <dbReference type="Proteomes" id="UP000219356"/>
    </source>
</evidence>